<gene>
    <name evidence="2" type="ORF">NV381_14320</name>
</gene>
<evidence type="ECO:0000259" key="1">
    <source>
        <dbReference type="Pfam" id="PF08241"/>
    </source>
</evidence>
<dbReference type="Proteomes" id="UP001300012">
    <property type="component" value="Unassembled WGS sequence"/>
</dbReference>
<keyword evidence="2" id="KW-0489">Methyltransferase</keyword>
<keyword evidence="3" id="KW-1185">Reference proteome</keyword>
<reference evidence="2 3" key="1">
    <citation type="submission" date="2022-08" db="EMBL/GenBank/DDBJ databases">
        <title>Paenibacillus endoradicis sp. nov., Paenibacillus radicibacter sp. nov and Paenibacillus pararadicis sp. nov., three cold-adapted plant growth-promoting bacteria isolated from root of Larix gmelinii in Great Khingan.</title>
        <authorList>
            <person name="Xue H."/>
        </authorList>
    </citation>
    <scope>NUCLEOTIDE SEQUENCE [LARGE SCALE GENOMIC DNA]</scope>
    <source>
        <strain evidence="2 3">N5-1-1-5</strain>
    </source>
</reference>
<sequence length="305" mass="35404">MNNSSLLDQLIQEVSAINPLQKKSLDQYFTQLSSEEKQGMNNFADDYISYLKKNNYTIGEIAQNYSWMCKEVLREQIYFKRNGRYRFDKLEDTYKNVYSNEGYMEKYMIGVGVSQMLWKNHHDMFSFWLKHICSVQLDKYLEIGVGHGMFFKNAIISGNFSEYWGVDISETSLAMAKDVVNDVASNKQVNFMLKDVLEVNEFDGSIDFVTMGEVLEHVEKPELLVNKIAKMLKKDGKAYISTCANAPVIDHIYLFNNIEEIRQLFYSSNLEIMDEVIICNDNTPKDQWDSERANLSYAAIVVKNK</sequence>
<dbReference type="EMBL" id="JANQBD010000009">
    <property type="protein sequence ID" value="MCR8632379.1"/>
    <property type="molecule type" value="Genomic_DNA"/>
</dbReference>
<dbReference type="SUPFAM" id="SSF53335">
    <property type="entry name" value="S-adenosyl-L-methionine-dependent methyltransferases"/>
    <property type="match status" value="1"/>
</dbReference>
<dbReference type="CDD" id="cd02440">
    <property type="entry name" value="AdoMet_MTases"/>
    <property type="match status" value="1"/>
</dbReference>
<organism evidence="2 3">
    <name type="scientific">Paenibacillus radicis</name>
    <name type="common">ex Xue et al. 2023</name>
    <dbReference type="NCBI Taxonomy" id="2972489"/>
    <lineage>
        <taxon>Bacteria</taxon>
        <taxon>Bacillati</taxon>
        <taxon>Bacillota</taxon>
        <taxon>Bacilli</taxon>
        <taxon>Bacillales</taxon>
        <taxon>Paenibacillaceae</taxon>
        <taxon>Paenibacillus</taxon>
    </lineage>
</organism>
<protein>
    <submittedName>
        <fullName evidence="2">Class I SAM-dependent methyltransferase</fullName>
    </submittedName>
</protein>
<dbReference type="PANTHER" id="PTHR43861:SF6">
    <property type="entry name" value="METHYLTRANSFERASE TYPE 11"/>
    <property type="match status" value="1"/>
</dbReference>
<proteinExistence type="predicted"/>
<dbReference type="PANTHER" id="PTHR43861">
    <property type="entry name" value="TRANS-ACONITATE 2-METHYLTRANSFERASE-RELATED"/>
    <property type="match status" value="1"/>
</dbReference>
<comment type="caution">
    <text evidence="2">The sequence shown here is derived from an EMBL/GenBank/DDBJ whole genome shotgun (WGS) entry which is preliminary data.</text>
</comment>
<accession>A0ABT1YGQ8</accession>
<dbReference type="RefSeq" id="WP_258213965.1">
    <property type="nucleotide sequence ID" value="NZ_JANQBD010000009.1"/>
</dbReference>
<feature type="domain" description="Methyltransferase type 11" evidence="1">
    <location>
        <begin position="141"/>
        <end position="240"/>
    </location>
</feature>
<evidence type="ECO:0000313" key="2">
    <source>
        <dbReference type="EMBL" id="MCR8632379.1"/>
    </source>
</evidence>
<name>A0ABT1YGQ8_9BACL</name>
<dbReference type="InterPro" id="IPR029063">
    <property type="entry name" value="SAM-dependent_MTases_sf"/>
</dbReference>
<dbReference type="Gene3D" id="3.40.50.150">
    <property type="entry name" value="Vaccinia Virus protein VP39"/>
    <property type="match status" value="1"/>
</dbReference>
<evidence type="ECO:0000313" key="3">
    <source>
        <dbReference type="Proteomes" id="UP001300012"/>
    </source>
</evidence>
<dbReference type="Pfam" id="PF08241">
    <property type="entry name" value="Methyltransf_11"/>
    <property type="match status" value="1"/>
</dbReference>
<dbReference type="GO" id="GO:0008168">
    <property type="term" value="F:methyltransferase activity"/>
    <property type="evidence" value="ECO:0007669"/>
    <property type="project" value="UniProtKB-KW"/>
</dbReference>
<dbReference type="InterPro" id="IPR013216">
    <property type="entry name" value="Methyltransf_11"/>
</dbReference>
<keyword evidence="2" id="KW-0808">Transferase</keyword>
<dbReference type="GO" id="GO:0032259">
    <property type="term" value="P:methylation"/>
    <property type="evidence" value="ECO:0007669"/>
    <property type="project" value="UniProtKB-KW"/>
</dbReference>